<feature type="transmembrane region" description="Helical" evidence="2">
    <location>
        <begin position="188"/>
        <end position="214"/>
    </location>
</feature>
<dbReference type="EMBL" id="KV417533">
    <property type="protein sequence ID" value="KZP23321.1"/>
    <property type="molecule type" value="Genomic_DNA"/>
</dbReference>
<feature type="region of interest" description="Disordered" evidence="1">
    <location>
        <begin position="270"/>
        <end position="289"/>
    </location>
</feature>
<evidence type="ECO:0000256" key="1">
    <source>
        <dbReference type="SAM" id="MobiDB-lite"/>
    </source>
</evidence>
<keyword evidence="2" id="KW-1133">Transmembrane helix</keyword>
<evidence type="ECO:0000259" key="3">
    <source>
        <dbReference type="Pfam" id="PF20152"/>
    </source>
</evidence>
<dbReference type="STRING" id="436010.A0A166LU58"/>
<dbReference type="PANTHER" id="PTHR40465">
    <property type="entry name" value="CHROMOSOME 1, WHOLE GENOME SHOTGUN SEQUENCE"/>
    <property type="match status" value="1"/>
</dbReference>
<feature type="transmembrane region" description="Helical" evidence="2">
    <location>
        <begin position="12"/>
        <end position="33"/>
    </location>
</feature>
<feature type="transmembrane region" description="Helical" evidence="2">
    <location>
        <begin position="45"/>
        <end position="69"/>
    </location>
</feature>
<sequence>MSLGLTIGAQLNGVIISMAIYGITCCQTLHYFYRFPCDSFCMKAMVAGAWVTETTNAVMLMYTVWLHLIVHRGVQHQHVQWTIIAQTVTAEMAAVGVDCFFIGRINILDARRYRSLILLVPLVISSGAGITFTCLNYTNQAATYTKAMEWCLGVFAATRATSDIGIGVAMCAVLYCQYRHYTMKKSALIVNIVVRHALATGILASGLAIIYLALNFAYPTTQLWGTVHFIQERVYVNSLLAALNSRQRFRAIAEADASLATIPITIFPDEPYDRPTQLQPARTRTRPNY</sequence>
<gene>
    <name evidence="4" type="ORF">FIBSPDRAFT_952123</name>
</gene>
<evidence type="ECO:0000256" key="2">
    <source>
        <dbReference type="SAM" id="Phobius"/>
    </source>
</evidence>
<dbReference type="PANTHER" id="PTHR40465:SF1">
    <property type="entry name" value="DUF6534 DOMAIN-CONTAINING PROTEIN"/>
    <property type="match status" value="1"/>
</dbReference>
<accession>A0A166LU58</accession>
<dbReference type="OrthoDB" id="2535105at2759"/>
<name>A0A166LU58_9AGAM</name>
<keyword evidence="2" id="KW-0812">Transmembrane</keyword>
<proteinExistence type="predicted"/>
<feature type="compositionally biased region" description="Polar residues" evidence="1">
    <location>
        <begin position="276"/>
        <end position="289"/>
    </location>
</feature>
<dbReference type="AlphaFoldDB" id="A0A166LU58"/>
<reference evidence="4" key="1">
    <citation type="journal article" date="2016" name="Mol. Biol. Evol.">
        <title>Comparative Genomics of Early-Diverging Mushroom-Forming Fungi Provides Insights into the Origins of Lignocellulose Decay Capabilities.</title>
        <authorList>
            <person name="Nagy L.G."/>
            <person name="Riley R."/>
            <person name="Tritt A."/>
            <person name="Adam C."/>
            <person name="Daum C."/>
            <person name="Floudas D."/>
            <person name="Sun H."/>
            <person name="Yadav J.S."/>
            <person name="Pangilinan J."/>
            <person name="Larsson K.H."/>
            <person name="Matsuura K."/>
            <person name="Barry K."/>
            <person name="Labutti K."/>
            <person name="Kuo R."/>
            <person name="Ohm R.A."/>
            <person name="Bhattacharya S.S."/>
            <person name="Shirouzu T."/>
            <person name="Yoshinaga Y."/>
            <person name="Martin F.M."/>
            <person name="Grigoriev I.V."/>
            <person name="Hibbett D.S."/>
        </authorList>
    </citation>
    <scope>NUCLEOTIDE SEQUENCE [LARGE SCALE GENOMIC DNA]</scope>
    <source>
        <strain evidence="4">CBS 109695</strain>
    </source>
</reference>
<evidence type="ECO:0000313" key="4">
    <source>
        <dbReference type="EMBL" id="KZP23321.1"/>
    </source>
</evidence>
<protein>
    <recommendedName>
        <fullName evidence="3">DUF6534 domain-containing protein</fullName>
    </recommendedName>
</protein>
<feature type="domain" description="DUF6534" evidence="3">
    <location>
        <begin position="160"/>
        <end position="248"/>
    </location>
</feature>
<feature type="transmembrane region" description="Helical" evidence="2">
    <location>
        <begin position="81"/>
        <end position="103"/>
    </location>
</feature>
<feature type="transmembrane region" description="Helical" evidence="2">
    <location>
        <begin position="150"/>
        <end position="176"/>
    </location>
</feature>
<dbReference type="InterPro" id="IPR045339">
    <property type="entry name" value="DUF6534"/>
</dbReference>
<dbReference type="Pfam" id="PF20152">
    <property type="entry name" value="DUF6534"/>
    <property type="match status" value="1"/>
</dbReference>
<feature type="transmembrane region" description="Helical" evidence="2">
    <location>
        <begin position="115"/>
        <end position="138"/>
    </location>
</feature>
<organism evidence="4">
    <name type="scientific">Athelia psychrophila</name>
    <dbReference type="NCBI Taxonomy" id="1759441"/>
    <lineage>
        <taxon>Eukaryota</taxon>
        <taxon>Fungi</taxon>
        <taxon>Dikarya</taxon>
        <taxon>Basidiomycota</taxon>
        <taxon>Agaricomycotina</taxon>
        <taxon>Agaricomycetes</taxon>
        <taxon>Agaricomycetidae</taxon>
        <taxon>Atheliales</taxon>
        <taxon>Atheliaceae</taxon>
        <taxon>Athelia</taxon>
    </lineage>
</organism>
<keyword evidence="2" id="KW-0472">Membrane</keyword>